<comment type="caution">
    <text evidence="1">The sequence shown here is derived from an EMBL/GenBank/DDBJ whole genome shotgun (WGS) entry which is preliminary data.</text>
</comment>
<dbReference type="RefSeq" id="WP_121211939.1">
    <property type="nucleotide sequence ID" value="NZ_RBIM01000006.1"/>
</dbReference>
<organism evidence="1 2">
    <name type="scientific">Maricaulis maris</name>
    <dbReference type="NCBI Taxonomy" id="74318"/>
    <lineage>
        <taxon>Bacteria</taxon>
        <taxon>Pseudomonadati</taxon>
        <taxon>Pseudomonadota</taxon>
        <taxon>Alphaproteobacteria</taxon>
        <taxon>Maricaulales</taxon>
        <taxon>Maricaulaceae</taxon>
        <taxon>Maricaulis</taxon>
    </lineage>
</organism>
<dbReference type="AlphaFoldDB" id="A0A495D1P6"/>
<reference evidence="1 2" key="1">
    <citation type="submission" date="2018-10" db="EMBL/GenBank/DDBJ databases">
        <title>Genomic Encyclopedia of Type Strains, Phase IV (KMG-IV): sequencing the most valuable type-strain genomes for metagenomic binning, comparative biology and taxonomic classification.</title>
        <authorList>
            <person name="Goeker M."/>
        </authorList>
    </citation>
    <scope>NUCLEOTIDE SEQUENCE [LARGE SCALE GENOMIC DNA]</scope>
    <source>
        <strain evidence="1 2">DSM 4734</strain>
    </source>
</reference>
<dbReference type="Proteomes" id="UP000273675">
    <property type="component" value="Unassembled WGS sequence"/>
</dbReference>
<evidence type="ECO:0000313" key="2">
    <source>
        <dbReference type="Proteomes" id="UP000273675"/>
    </source>
</evidence>
<gene>
    <name evidence="1" type="ORF">C7435_2539</name>
</gene>
<accession>A0A495D1P6</accession>
<name>A0A495D1P6_9PROT</name>
<dbReference type="EMBL" id="RBIM01000006">
    <property type="protein sequence ID" value="RKQ95437.1"/>
    <property type="molecule type" value="Genomic_DNA"/>
</dbReference>
<sequence>MSEPRTRDVFDTLLRDRITDLEARLQHALLAADPAAPCVPFEWGLDRAQAVLAVCLARGPVALCEAAVSLDAGLPGGWGQAGGVARAVAALAAGLDRALGAWGWILTRPDGGLLRMADRLAIHPAQQAPFRAAVRFEGSPATGPIQHRRIPPGTRAYRGLQMQAGGGA</sequence>
<protein>
    <submittedName>
        <fullName evidence="1">Uncharacterized protein</fullName>
    </submittedName>
</protein>
<evidence type="ECO:0000313" key="1">
    <source>
        <dbReference type="EMBL" id="RKQ95437.1"/>
    </source>
</evidence>
<proteinExistence type="predicted"/>